<name>D2VXN2_NAEGR</name>
<evidence type="ECO:0000256" key="2">
    <source>
        <dbReference type="PROSITE-ProRule" id="PRU00235"/>
    </source>
</evidence>
<dbReference type="Proteomes" id="UP000006671">
    <property type="component" value="Unassembled WGS sequence"/>
</dbReference>
<dbReference type="PROSITE" id="PS00626">
    <property type="entry name" value="RCC1_2"/>
    <property type="match status" value="1"/>
</dbReference>
<evidence type="ECO:0000313" key="6">
    <source>
        <dbReference type="Proteomes" id="UP000006671"/>
    </source>
</evidence>
<dbReference type="OMA" id="YENATHR"/>
<feature type="repeat" description="RCC1" evidence="2">
    <location>
        <begin position="341"/>
        <end position="390"/>
    </location>
</feature>
<dbReference type="EMBL" id="GG738907">
    <property type="protein sequence ID" value="EFC38535.1"/>
    <property type="molecule type" value="Genomic_DNA"/>
</dbReference>
<dbReference type="InParanoid" id="D2VXN2"/>
<keyword evidence="3" id="KW-0812">Transmembrane</keyword>
<protein>
    <submittedName>
        <fullName evidence="5">Predicted protein</fullName>
    </submittedName>
</protein>
<dbReference type="PROSITE" id="PS51406">
    <property type="entry name" value="FIBRINOGEN_C_2"/>
    <property type="match status" value="1"/>
</dbReference>
<keyword evidence="3" id="KW-1133">Transmembrane helix</keyword>
<gene>
    <name evidence="5" type="ORF">NAEGRDRAFT_73810</name>
</gene>
<dbReference type="SUPFAM" id="SSF50985">
    <property type="entry name" value="RCC1/BLIP-II"/>
    <property type="match status" value="1"/>
</dbReference>
<dbReference type="NCBIfam" id="NF040941">
    <property type="entry name" value="GGGWT_bact"/>
    <property type="match status" value="1"/>
</dbReference>
<dbReference type="OrthoDB" id="5981550at2759"/>
<dbReference type="PROSITE" id="PS50012">
    <property type="entry name" value="RCC1_3"/>
    <property type="match status" value="4"/>
</dbReference>
<evidence type="ECO:0000259" key="4">
    <source>
        <dbReference type="PROSITE" id="PS51406"/>
    </source>
</evidence>
<feature type="transmembrane region" description="Helical" evidence="3">
    <location>
        <begin position="46"/>
        <end position="64"/>
    </location>
</feature>
<dbReference type="InterPro" id="IPR015915">
    <property type="entry name" value="Kelch-typ_b-propeller"/>
</dbReference>
<dbReference type="InterPro" id="IPR009091">
    <property type="entry name" value="RCC1/BLIP-II"/>
</dbReference>
<evidence type="ECO:0000256" key="1">
    <source>
        <dbReference type="ARBA" id="ARBA00022737"/>
    </source>
</evidence>
<dbReference type="PANTHER" id="PTHR22870:SF408">
    <property type="entry name" value="OS09G0560450 PROTEIN"/>
    <property type="match status" value="1"/>
</dbReference>
<dbReference type="InterPro" id="IPR002181">
    <property type="entry name" value="Fibrinogen_a/b/g_C_dom"/>
</dbReference>
<dbReference type="Gene3D" id="3.90.215.10">
    <property type="entry name" value="Gamma Fibrinogen, chain A, domain 1"/>
    <property type="match status" value="1"/>
</dbReference>
<dbReference type="SUPFAM" id="SSF56496">
    <property type="entry name" value="Fibrinogen C-terminal domain-like"/>
    <property type="match status" value="1"/>
</dbReference>
<dbReference type="PANTHER" id="PTHR22870">
    <property type="entry name" value="REGULATOR OF CHROMOSOME CONDENSATION"/>
    <property type="match status" value="1"/>
</dbReference>
<proteinExistence type="predicted"/>
<feature type="repeat" description="RCC1" evidence="2">
    <location>
        <begin position="458"/>
        <end position="512"/>
    </location>
</feature>
<dbReference type="InterPro" id="IPR000408">
    <property type="entry name" value="Reg_chr_condens"/>
</dbReference>
<dbReference type="GeneID" id="8858316"/>
<dbReference type="InterPro" id="IPR014716">
    <property type="entry name" value="Fibrinogen_a/b/g_C_1"/>
</dbReference>
<dbReference type="VEuPathDB" id="AmoebaDB:NAEGRDRAFT_73810"/>
<dbReference type="RefSeq" id="XP_002671279.1">
    <property type="nucleotide sequence ID" value="XM_002671233.1"/>
</dbReference>
<dbReference type="InterPro" id="IPR036056">
    <property type="entry name" value="Fibrinogen-like_C"/>
</dbReference>
<dbReference type="SUPFAM" id="SSF50965">
    <property type="entry name" value="Galactose oxidase, central domain"/>
    <property type="match status" value="1"/>
</dbReference>
<sequence length="1109" mass="124737">MGPHHARPHPQTLFVTRQLRDHNCLSSSLLYNNNHHIADKIMRGSIKGLVCLIGLIVVIMMVNMNKLSTMVVEGQKTSEIYINELIQRKELRTMIIQKDEQWGNYTKQVDYQKKLVSTQRRAIAMSRNLAPGKAYLVYEQKNLEKLQFITLSSRDSHFMQNISALNLKTSFQRYSTSLLGMNAVMNSSLITQELTTRMMNSSYPTLKAINTTFYRPAQDTFRERTTMCTGDYFGLYLDPNTRILYSWGLNTLGRSNPTTNEYPVSLTLLSDEYIRQLACGASHALVLTNKAIYGWGSNSYGQLGIGSKVDISLPTLVLSHSGAVSYINAGPYTSVLIDNNGYARSWGRNTEYNLGVGVWGDKTTPTIISATLKFSKICFGMHHAIGVSQSGTFYYWGRRGNNGVDRYVIPTTTCFVNNNVPVNVTTPTTFPTSFYPTNTAIVDFHCGDYSTILLLSNGGVLSFGYNGNGALGTGDSVSSTTPVTIRKAVIGSYRKIIKIAHKNEITLALSDDRRLFVWGANNICQCATGKECSTQWEPDFASIPTIDNIHDMSILKEGSISMYSYKATIGFLLGGRQSISPFSNIATGTYKTMISAIRFNIKYTPPMERKYPVYENATHRSIVTESTFFSYTAESFDLVSFKKSALDKPVSTKAQIGYFNAFSFHSTHDFQIDGVTFYFGGFVNNTLSDRIISKRCLDCLTVYNQTLPYPVASGMVALVDEFLYIFGGLTLDRDEIVPTYKVIRANVSNLLMWEEMKKEFYIPFPIYNGVVYVLDDSLYLLGGRAYPSNQPTSEIYIASIFDMKWRGTNSLLPYPLSETNLIMDPDGIYLIGGFRLKYKPNTSIIKANKNTPLQWFDTLQRVSDSYLGITYPYVDNSTTLYIYSYDFSSRYLYSGQNISLSTYKLTFANQPFTASTIVTTKIDNIDGAFIEGDYGLKSCSEYLARYPNQGSGFYWIWPDENSLNFVVYCEQSIADGGWTLVSSRSNLYDPSFIERVVGDYSGGSLADDKWNILLSTSSYLMYKTKESIETSFTTADLSELKDGGNCKRLAYSLKDPILYWRELDCDQVNQDYCFLGFGPSRSADLFTRCYKNPFRGSTSSSAYANIYLK</sequence>
<feature type="domain" description="Fibrinogen C-terminal" evidence="4">
    <location>
        <begin position="930"/>
        <end position="984"/>
    </location>
</feature>
<accession>D2VXN2</accession>
<dbReference type="InterPro" id="IPR011043">
    <property type="entry name" value="Gal_Oxase/kelch_b-propeller"/>
</dbReference>
<keyword evidence="6" id="KW-1185">Reference proteome</keyword>
<dbReference type="AlphaFoldDB" id="D2VXN2"/>
<dbReference type="Gene3D" id="2.130.10.30">
    <property type="entry name" value="Regulator of chromosome condensation 1/beta-lactamase-inhibitor protein II"/>
    <property type="match status" value="2"/>
</dbReference>
<dbReference type="Gene3D" id="2.120.10.80">
    <property type="entry name" value="Kelch-type beta propeller"/>
    <property type="match status" value="1"/>
</dbReference>
<dbReference type="KEGG" id="ngr:NAEGRDRAFT_73810"/>
<keyword evidence="1" id="KW-0677">Repeat</keyword>
<reference evidence="5 6" key="1">
    <citation type="journal article" date="2010" name="Cell">
        <title>The genome of Naegleria gruberi illuminates early eukaryotic versatility.</title>
        <authorList>
            <person name="Fritz-Laylin L.K."/>
            <person name="Prochnik S.E."/>
            <person name="Ginger M.L."/>
            <person name="Dacks J.B."/>
            <person name="Carpenter M.L."/>
            <person name="Field M.C."/>
            <person name="Kuo A."/>
            <person name="Paredez A."/>
            <person name="Chapman J."/>
            <person name="Pham J."/>
            <person name="Shu S."/>
            <person name="Neupane R."/>
            <person name="Cipriano M."/>
            <person name="Mancuso J."/>
            <person name="Tu H."/>
            <person name="Salamov A."/>
            <person name="Lindquist E."/>
            <person name="Shapiro H."/>
            <person name="Lucas S."/>
            <person name="Grigoriev I.V."/>
            <person name="Cande W.Z."/>
            <person name="Fulton C."/>
            <person name="Rokhsar D.S."/>
            <person name="Dawson S.C."/>
        </authorList>
    </citation>
    <scope>NUCLEOTIDE SEQUENCE [LARGE SCALE GENOMIC DNA]</scope>
    <source>
        <strain evidence="5 6">NEG-M</strain>
    </source>
</reference>
<evidence type="ECO:0000256" key="3">
    <source>
        <dbReference type="SAM" id="Phobius"/>
    </source>
</evidence>
<feature type="repeat" description="RCC1" evidence="2">
    <location>
        <begin position="242"/>
        <end position="290"/>
    </location>
</feature>
<evidence type="ECO:0000313" key="5">
    <source>
        <dbReference type="EMBL" id="EFC38535.1"/>
    </source>
</evidence>
<dbReference type="Pfam" id="PF00415">
    <property type="entry name" value="RCC1"/>
    <property type="match status" value="3"/>
</dbReference>
<organism evidence="6">
    <name type="scientific">Naegleria gruberi</name>
    <name type="common">Amoeba</name>
    <dbReference type="NCBI Taxonomy" id="5762"/>
    <lineage>
        <taxon>Eukaryota</taxon>
        <taxon>Discoba</taxon>
        <taxon>Heterolobosea</taxon>
        <taxon>Tetramitia</taxon>
        <taxon>Eutetramitia</taxon>
        <taxon>Vahlkampfiidae</taxon>
        <taxon>Naegleria</taxon>
    </lineage>
</organism>
<dbReference type="eggNOG" id="KOG1426">
    <property type="taxonomic scope" value="Eukaryota"/>
</dbReference>
<keyword evidence="3" id="KW-0472">Membrane</keyword>
<dbReference type="InterPro" id="IPR051210">
    <property type="entry name" value="Ub_ligase/GEF_domain"/>
</dbReference>
<feature type="repeat" description="RCC1" evidence="2">
    <location>
        <begin position="290"/>
        <end position="340"/>
    </location>
</feature>